<name>I3SKY5_MEDTR</name>
<sequence>MAFTGLKASEMGIDFALCRARPALLILLHPLLSLFPLSISVGDGVQSSIAFATKLSGLHDI</sequence>
<protein>
    <submittedName>
        <fullName evidence="1">Uncharacterized protein</fullName>
    </submittedName>
</protein>
<organism evidence="1">
    <name type="scientific">Medicago truncatula</name>
    <name type="common">Barrel medic</name>
    <name type="synonym">Medicago tribuloides</name>
    <dbReference type="NCBI Taxonomy" id="3880"/>
    <lineage>
        <taxon>Eukaryota</taxon>
        <taxon>Viridiplantae</taxon>
        <taxon>Streptophyta</taxon>
        <taxon>Embryophyta</taxon>
        <taxon>Tracheophyta</taxon>
        <taxon>Spermatophyta</taxon>
        <taxon>Magnoliopsida</taxon>
        <taxon>eudicotyledons</taxon>
        <taxon>Gunneridae</taxon>
        <taxon>Pentapetalae</taxon>
        <taxon>rosids</taxon>
        <taxon>fabids</taxon>
        <taxon>Fabales</taxon>
        <taxon>Fabaceae</taxon>
        <taxon>Papilionoideae</taxon>
        <taxon>50 kb inversion clade</taxon>
        <taxon>NPAAA clade</taxon>
        <taxon>Hologalegina</taxon>
        <taxon>IRL clade</taxon>
        <taxon>Trifolieae</taxon>
        <taxon>Medicago</taxon>
    </lineage>
</organism>
<proteinExistence type="evidence at transcript level"/>
<accession>I3SKY5</accession>
<dbReference type="EMBL" id="BT141133">
    <property type="protein sequence ID" value="AFK40927.1"/>
    <property type="molecule type" value="mRNA"/>
</dbReference>
<reference evidence="1" key="1">
    <citation type="submission" date="2012-05" db="EMBL/GenBank/DDBJ databases">
        <authorList>
            <person name="Krishnakumar V."/>
            <person name="Cheung F."/>
            <person name="Xiao Y."/>
            <person name="Chan A."/>
            <person name="Moskal W.A."/>
            <person name="Town C.D."/>
        </authorList>
    </citation>
    <scope>NUCLEOTIDE SEQUENCE</scope>
</reference>
<evidence type="ECO:0000313" key="1">
    <source>
        <dbReference type="EMBL" id="AFK40927.1"/>
    </source>
</evidence>
<dbReference type="AlphaFoldDB" id="I3SKY5"/>